<proteinExistence type="predicted"/>
<reference evidence="1" key="1">
    <citation type="submission" date="2019-08" db="EMBL/GenBank/DDBJ databases">
        <authorList>
            <person name="Kucharzyk K."/>
            <person name="Murdoch R.W."/>
            <person name="Higgins S."/>
            <person name="Loffler F."/>
        </authorList>
    </citation>
    <scope>NUCLEOTIDE SEQUENCE</scope>
</reference>
<comment type="caution">
    <text evidence="1">The sequence shown here is derived from an EMBL/GenBank/DDBJ whole genome shotgun (WGS) entry which is preliminary data.</text>
</comment>
<name>A0A645INN7_9ZZZZ</name>
<evidence type="ECO:0000313" key="1">
    <source>
        <dbReference type="EMBL" id="MPN52472.1"/>
    </source>
</evidence>
<organism evidence="1">
    <name type="scientific">bioreactor metagenome</name>
    <dbReference type="NCBI Taxonomy" id="1076179"/>
    <lineage>
        <taxon>unclassified sequences</taxon>
        <taxon>metagenomes</taxon>
        <taxon>ecological metagenomes</taxon>
    </lineage>
</organism>
<protein>
    <submittedName>
        <fullName evidence="1">Uncharacterized protein</fullName>
    </submittedName>
</protein>
<sequence length="121" mass="13892">MPKDRVLTEYITDELRSRFATLDDGEIAEIKRLPSIIVEEYSKGSADDKNAVFAFVTDIRKQQNGVMVYFQRFFPIPVTVLVENEYALGTANGFESFRTHWTIKNINLLQVLQDAGIKMWG</sequence>
<dbReference type="EMBL" id="VSSQ01118613">
    <property type="protein sequence ID" value="MPN52472.1"/>
    <property type="molecule type" value="Genomic_DNA"/>
</dbReference>
<accession>A0A645INN7</accession>
<gene>
    <name evidence="1" type="ORF">SDC9_200134</name>
</gene>
<dbReference type="AlphaFoldDB" id="A0A645INN7"/>